<evidence type="ECO:0000313" key="8">
    <source>
        <dbReference type="RefSeq" id="XP_003743879.1"/>
    </source>
</evidence>
<comment type="subcellular location">
    <subcellularLocation>
        <location evidence="1">Membrane</location>
        <topology evidence="1">Multi-pass membrane protein</topology>
    </subcellularLocation>
</comment>
<feature type="transmembrane region" description="Helical" evidence="5">
    <location>
        <begin position="369"/>
        <end position="387"/>
    </location>
</feature>
<organism evidence="7 8">
    <name type="scientific">Galendromus occidentalis</name>
    <name type="common">western predatory mite</name>
    <dbReference type="NCBI Taxonomy" id="34638"/>
    <lineage>
        <taxon>Eukaryota</taxon>
        <taxon>Metazoa</taxon>
        <taxon>Ecdysozoa</taxon>
        <taxon>Arthropoda</taxon>
        <taxon>Chelicerata</taxon>
        <taxon>Arachnida</taxon>
        <taxon>Acari</taxon>
        <taxon>Parasitiformes</taxon>
        <taxon>Mesostigmata</taxon>
        <taxon>Gamasina</taxon>
        <taxon>Phytoseioidea</taxon>
        <taxon>Phytoseiidae</taxon>
        <taxon>Typhlodrominae</taxon>
        <taxon>Galendromus</taxon>
    </lineage>
</organism>
<reference evidence="8" key="1">
    <citation type="submission" date="2025-08" db="UniProtKB">
        <authorList>
            <consortium name="RefSeq"/>
        </authorList>
    </citation>
    <scope>IDENTIFICATION</scope>
</reference>
<dbReference type="AlphaFoldDB" id="A0AAJ6QTU2"/>
<evidence type="ECO:0000256" key="2">
    <source>
        <dbReference type="ARBA" id="ARBA00022692"/>
    </source>
</evidence>
<keyword evidence="2 5" id="KW-0812">Transmembrane</keyword>
<evidence type="ECO:0000313" key="7">
    <source>
        <dbReference type="Proteomes" id="UP000694867"/>
    </source>
</evidence>
<feature type="transmembrane region" description="Helical" evidence="5">
    <location>
        <begin position="453"/>
        <end position="472"/>
    </location>
</feature>
<dbReference type="GeneID" id="100901403"/>
<dbReference type="Gene3D" id="1.20.1250.20">
    <property type="entry name" value="MFS general substrate transporter like domains"/>
    <property type="match status" value="1"/>
</dbReference>
<evidence type="ECO:0000259" key="6">
    <source>
        <dbReference type="PROSITE" id="PS50850"/>
    </source>
</evidence>
<dbReference type="InterPro" id="IPR005828">
    <property type="entry name" value="MFS_sugar_transport-like"/>
</dbReference>
<feature type="transmembrane region" description="Helical" evidence="5">
    <location>
        <begin position="138"/>
        <end position="156"/>
    </location>
</feature>
<feature type="transmembrane region" description="Helical" evidence="5">
    <location>
        <begin position="106"/>
        <end position="126"/>
    </location>
</feature>
<name>A0AAJ6QTU2_9ACAR</name>
<dbReference type="Proteomes" id="UP000694867">
    <property type="component" value="Unplaced"/>
</dbReference>
<feature type="transmembrane region" description="Helical" evidence="5">
    <location>
        <begin position="162"/>
        <end position="186"/>
    </location>
</feature>
<evidence type="ECO:0000256" key="3">
    <source>
        <dbReference type="ARBA" id="ARBA00022989"/>
    </source>
</evidence>
<evidence type="ECO:0000256" key="5">
    <source>
        <dbReference type="SAM" id="Phobius"/>
    </source>
</evidence>
<dbReference type="PROSITE" id="PS50850">
    <property type="entry name" value="MFS"/>
    <property type="match status" value="1"/>
</dbReference>
<feature type="transmembrane region" description="Helical" evidence="5">
    <location>
        <begin position="424"/>
        <end position="447"/>
    </location>
</feature>
<keyword evidence="4 5" id="KW-0472">Membrane</keyword>
<evidence type="ECO:0000256" key="1">
    <source>
        <dbReference type="ARBA" id="ARBA00004141"/>
    </source>
</evidence>
<feature type="domain" description="Major facilitator superfamily (MFS) profile" evidence="6">
    <location>
        <begin position="47"/>
        <end position="481"/>
    </location>
</feature>
<protein>
    <submittedName>
        <fullName evidence="8">Solute carrier family 22 member 13</fullName>
    </submittedName>
</protein>
<dbReference type="Pfam" id="PF00083">
    <property type="entry name" value="Sugar_tr"/>
    <property type="match status" value="1"/>
</dbReference>
<accession>A0AAJ6QTU2</accession>
<dbReference type="PANTHER" id="PTHR24064">
    <property type="entry name" value="SOLUTE CARRIER FAMILY 22 MEMBER"/>
    <property type="match status" value="1"/>
</dbReference>
<dbReference type="GO" id="GO:0022857">
    <property type="term" value="F:transmembrane transporter activity"/>
    <property type="evidence" value="ECO:0007669"/>
    <property type="project" value="InterPro"/>
</dbReference>
<dbReference type="InterPro" id="IPR020846">
    <property type="entry name" value="MFS_dom"/>
</dbReference>
<dbReference type="GO" id="GO:0016020">
    <property type="term" value="C:membrane"/>
    <property type="evidence" value="ECO:0007669"/>
    <property type="project" value="UniProtKB-SubCell"/>
</dbReference>
<feature type="transmembrane region" description="Helical" evidence="5">
    <location>
        <begin position="198"/>
        <end position="219"/>
    </location>
</feature>
<evidence type="ECO:0000256" key="4">
    <source>
        <dbReference type="ARBA" id="ARBA00023136"/>
    </source>
</evidence>
<dbReference type="RefSeq" id="XP_003743879.1">
    <property type="nucleotide sequence ID" value="XM_003743831.1"/>
</dbReference>
<feature type="transmembrane region" description="Helical" evidence="5">
    <location>
        <begin position="36"/>
        <end position="60"/>
    </location>
</feature>
<feature type="transmembrane region" description="Helical" evidence="5">
    <location>
        <begin position="306"/>
        <end position="327"/>
    </location>
</feature>
<feature type="transmembrane region" description="Helical" evidence="5">
    <location>
        <begin position="225"/>
        <end position="243"/>
    </location>
</feature>
<keyword evidence="3 5" id="KW-1133">Transmembrane helix</keyword>
<keyword evidence="7" id="KW-1185">Reference proteome</keyword>
<feature type="transmembrane region" description="Helical" evidence="5">
    <location>
        <begin position="339"/>
        <end position="357"/>
    </location>
</feature>
<proteinExistence type="predicted"/>
<dbReference type="SUPFAM" id="SSF103473">
    <property type="entry name" value="MFS general substrate transporter"/>
    <property type="match status" value="1"/>
</dbReference>
<gene>
    <name evidence="8" type="primary">LOC100901403</name>
</gene>
<dbReference type="KEGG" id="goe:100901403"/>
<sequence length="514" mass="57546">MTATASGTSHVETGAKNEKVTLDALFERLGRWHLPIFVFGFLRGSPVILSMMFVVFAAPIRQEYWCADPGFNSTNICDGSCQRFEFDRRVYGYTLMEEFDLVCSRSWLASLAQSLYLSGLMVGGIIHAHISDWWGRRFSAIVSLILTIITTAATAYSPSVEVFIVGRFLTACSLSGFAEAAFTIVIETVHPSMRYMPTLTIGTGISTGMMILAVSAYVLRDWIHMQLFIVATMLLLTALWTILPESPRWQLSTGRYEAAERSLEKVVKHQKNFNETHVKAIIEENKSATRETKTTRPTLGTVFAQYPLVTCVFCFCQSTSNMAWYYLTVSTTSVFNGDPYLAFLVAAISEIPAKLMNTVLIKFVPRKRSLFWSFMFSAVVLIVAIWVPSEYSWIKLISVILGRMCCSMNQSVNRVAVTESYPTVIRAIAVSMVGMTGRMGACVAPFFEELERMWSSLPIMIIAGLCCVAAVATQLLEETFGRALPDRLKKEKSPENDVHFADCNIHCMKYLVKM</sequence>
<dbReference type="InterPro" id="IPR036259">
    <property type="entry name" value="MFS_trans_sf"/>
</dbReference>